<keyword evidence="3" id="KW-0489">Methyltransferase</keyword>
<evidence type="ECO:0000313" key="5">
    <source>
        <dbReference type="Proteomes" id="UP000655550"/>
    </source>
</evidence>
<dbReference type="Gene3D" id="3.40.50.150">
    <property type="entry name" value="Vaccinia Virus protein VP39"/>
    <property type="match status" value="1"/>
</dbReference>
<dbReference type="AlphaFoldDB" id="A0A2I0CT39"/>
<dbReference type="GO" id="GO:0032259">
    <property type="term" value="P:methylation"/>
    <property type="evidence" value="ECO:0007669"/>
    <property type="project" value="UniProtKB-KW"/>
</dbReference>
<feature type="domain" description="Methyltransferase type 11" evidence="1">
    <location>
        <begin position="83"/>
        <end position="130"/>
    </location>
</feature>
<keyword evidence="3" id="KW-0808">Transferase</keyword>
<reference evidence="2" key="1">
    <citation type="journal article" date="2014" name="Int. J. Syst. Evol. Microbiol.">
        <title>Complete genome of a new Firmicutes species belonging to the dominant human colonic microbiota ('Ruminococcus bicirculans') reveals two chromosomes and a selective capacity to utilize plant glucans.</title>
        <authorList>
            <consortium name="NISC Comparative Sequencing Program"/>
            <person name="Wegmann U."/>
            <person name="Louis P."/>
            <person name="Goesmann A."/>
            <person name="Henrissat B."/>
            <person name="Duncan S.H."/>
            <person name="Flint H.J."/>
        </authorList>
    </citation>
    <scope>NUCLEOTIDE SEQUENCE</scope>
    <source>
        <strain evidence="2">CCM 8778</strain>
    </source>
</reference>
<name>A0A2I0CT39_9PSED</name>
<comment type="caution">
    <text evidence="3">The sequence shown here is derived from an EMBL/GenBank/DDBJ whole genome shotgun (WGS) entry which is preliminary data.</text>
</comment>
<reference evidence="4" key="2">
    <citation type="submission" date="2017-12" db="EMBL/GenBank/DDBJ databases">
        <authorList>
            <person name="Yu X.-Y."/>
        </authorList>
    </citation>
    <scope>NUCLEOTIDE SEQUENCE [LARGE SCALE GENOMIC DNA]</scope>
    <source>
        <strain evidence="4">ZYSR67-Z</strain>
    </source>
</reference>
<evidence type="ECO:0000313" key="3">
    <source>
        <dbReference type="EMBL" id="PKF72533.1"/>
    </source>
</evidence>
<reference evidence="3" key="3">
    <citation type="submission" date="2017-12" db="EMBL/GenBank/DDBJ databases">
        <authorList>
            <person name="Hurst M.R.H."/>
        </authorList>
    </citation>
    <scope>NUCLEOTIDE SEQUENCE [LARGE SCALE GENOMIC DNA]</scope>
    <source>
        <strain evidence="3">ZYSR67-Z</strain>
    </source>
</reference>
<dbReference type="GO" id="GO:0008757">
    <property type="term" value="F:S-adenosylmethionine-dependent methyltransferase activity"/>
    <property type="evidence" value="ECO:0007669"/>
    <property type="project" value="InterPro"/>
</dbReference>
<evidence type="ECO:0000313" key="2">
    <source>
        <dbReference type="EMBL" id="GGH91919.1"/>
    </source>
</evidence>
<evidence type="ECO:0000313" key="4">
    <source>
        <dbReference type="Proteomes" id="UP000242861"/>
    </source>
</evidence>
<dbReference type="Pfam" id="PF08241">
    <property type="entry name" value="Methyltransf_11"/>
    <property type="match status" value="1"/>
</dbReference>
<dbReference type="InterPro" id="IPR029063">
    <property type="entry name" value="SAM-dependent_MTases_sf"/>
</dbReference>
<evidence type="ECO:0000259" key="1">
    <source>
        <dbReference type="Pfam" id="PF08241"/>
    </source>
</evidence>
<dbReference type="Proteomes" id="UP000655550">
    <property type="component" value="Unassembled WGS sequence"/>
</dbReference>
<protein>
    <submittedName>
        <fullName evidence="2 3">SAM-dependent methyltransferase</fullName>
    </submittedName>
</protein>
<sequence>MLKQRFDSAARLQRLHDLQAQQWFAQPHGQQLLEAAQPLLEEALAGLFGGYLVHCGPAPAGVLAPRIQRQVCLGPPGTATQIHCEEHAWPLAEHAADVVVLQHSLEFSASPQLLLREAARCVRPGGHLLICAMNPWSSWGVRQQFADDGQGLARCLGAARLGDWLGLLGFALEKRAYGCYRPPLSSVRWQQRLQPLERLGARLHAPGAGLYLLMARKLVVGLRPLQRQRREPMGKLLPMPVAKVSRRNCEETKS</sequence>
<organism evidence="3 4">
    <name type="scientific">Pseudomonas fluvialis</name>
    <dbReference type="NCBI Taxonomy" id="1793966"/>
    <lineage>
        <taxon>Bacteria</taxon>
        <taxon>Pseudomonadati</taxon>
        <taxon>Pseudomonadota</taxon>
        <taxon>Gammaproteobacteria</taxon>
        <taxon>Pseudomonadales</taxon>
        <taxon>Pseudomonadaceae</taxon>
        <taxon>Pseudomonas</taxon>
    </lineage>
</organism>
<reference evidence="5" key="4">
    <citation type="journal article" date="2019" name="Int. J. Syst. Evol. Microbiol.">
        <title>The Global Catalogue of Microorganisms (GCM) 10K type strain sequencing project: providing services to taxonomists for standard genome sequencing and annotation.</title>
        <authorList>
            <consortium name="The Broad Institute Genomics Platform"/>
            <consortium name="The Broad Institute Genome Sequencing Center for Infectious Disease"/>
            <person name="Wu L."/>
            <person name="Ma J."/>
        </authorList>
    </citation>
    <scope>NUCLEOTIDE SEQUENCE [LARGE SCALE GENOMIC DNA]</scope>
    <source>
        <strain evidence="5">CCM 8778</strain>
    </source>
</reference>
<dbReference type="InterPro" id="IPR013216">
    <property type="entry name" value="Methyltransf_11"/>
</dbReference>
<dbReference type="EMBL" id="PIYS01000003">
    <property type="protein sequence ID" value="PKF72533.1"/>
    <property type="molecule type" value="Genomic_DNA"/>
</dbReference>
<gene>
    <name evidence="3" type="ORF">CW360_02085</name>
    <name evidence="2" type="ORF">GCM10007363_13000</name>
</gene>
<dbReference type="Proteomes" id="UP000242861">
    <property type="component" value="Unassembled WGS sequence"/>
</dbReference>
<reference evidence="2" key="5">
    <citation type="submission" date="2024-05" db="EMBL/GenBank/DDBJ databases">
        <authorList>
            <person name="Sun Q."/>
            <person name="Sedlacek I."/>
        </authorList>
    </citation>
    <scope>NUCLEOTIDE SEQUENCE</scope>
    <source>
        <strain evidence="2">CCM 8778</strain>
    </source>
</reference>
<dbReference type="RefSeq" id="WP_093986869.1">
    <property type="nucleotide sequence ID" value="NZ_BMDE01000003.1"/>
</dbReference>
<keyword evidence="5" id="KW-1185">Reference proteome</keyword>
<proteinExistence type="predicted"/>
<accession>A0A2I0CT39</accession>
<dbReference type="SUPFAM" id="SSF53335">
    <property type="entry name" value="S-adenosyl-L-methionine-dependent methyltransferases"/>
    <property type="match status" value="1"/>
</dbReference>
<dbReference type="EMBL" id="BMDE01000003">
    <property type="protein sequence ID" value="GGH91919.1"/>
    <property type="molecule type" value="Genomic_DNA"/>
</dbReference>